<name>A0A0N9I7G8_9PSEU</name>
<dbReference type="KEGG" id="kphy:AOZ06_29310"/>
<sequence length="219" mass="22883">MKFLMPAAKYPLTLRGSIKSRNLRRGVLLGLALGLGFGLLAGSQGGFAGGVAKGYLGGLAVCLPIGLVGGLVVGLLDHLAQQGRNDTNPPAPMNLWRAELATAPVLLLTFGLAGAIAFGLVGGVIGGPDRGIEEAIIGVLIGVAIAVAVWAALSKTVRAALSQLYLAARYRTPVRLLRFLEDARSRHILRTVGPVYQFRHATLQDHLANNSRPTPSAPN</sequence>
<keyword evidence="1" id="KW-0472">Membrane</keyword>
<keyword evidence="3" id="KW-1185">Reference proteome</keyword>
<feature type="transmembrane region" description="Helical" evidence="1">
    <location>
        <begin position="135"/>
        <end position="153"/>
    </location>
</feature>
<dbReference type="EMBL" id="CP012752">
    <property type="protein sequence ID" value="ALG10448.1"/>
    <property type="molecule type" value="Genomic_DNA"/>
</dbReference>
<reference evidence="2 3" key="1">
    <citation type="submission" date="2015-07" db="EMBL/GenBank/DDBJ databases">
        <title>Genome sequencing of Kibdelosporangium phytohabitans.</title>
        <authorList>
            <person name="Qin S."/>
            <person name="Xing K."/>
        </authorList>
    </citation>
    <scope>NUCLEOTIDE SEQUENCE [LARGE SCALE GENOMIC DNA]</scope>
    <source>
        <strain evidence="2 3">KLBMP1111</strain>
    </source>
</reference>
<feature type="transmembrane region" description="Helical" evidence="1">
    <location>
        <begin position="100"/>
        <end position="123"/>
    </location>
</feature>
<gene>
    <name evidence="2" type="ORF">AOZ06_29310</name>
</gene>
<accession>A0A0N9I7G8</accession>
<evidence type="ECO:0000313" key="3">
    <source>
        <dbReference type="Proteomes" id="UP000063699"/>
    </source>
</evidence>
<protein>
    <submittedName>
        <fullName evidence="2">Uncharacterized protein</fullName>
    </submittedName>
</protein>
<keyword evidence="1" id="KW-1133">Transmembrane helix</keyword>
<dbReference type="AlphaFoldDB" id="A0A0N9I7G8"/>
<feature type="transmembrane region" description="Helical" evidence="1">
    <location>
        <begin position="58"/>
        <end position="79"/>
    </location>
</feature>
<organism evidence="2 3">
    <name type="scientific">Kibdelosporangium phytohabitans</name>
    <dbReference type="NCBI Taxonomy" id="860235"/>
    <lineage>
        <taxon>Bacteria</taxon>
        <taxon>Bacillati</taxon>
        <taxon>Actinomycetota</taxon>
        <taxon>Actinomycetes</taxon>
        <taxon>Pseudonocardiales</taxon>
        <taxon>Pseudonocardiaceae</taxon>
        <taxon>Kibdelosporangium</taxon>
    </lineage>
</organism>
<dbReference type="Proteomes" id="UP000063699">
    <property type="component" value="Chromosome"/>
</dbReference>
<proteinExistence type="predicted"/>
<evidence type="ECO:0000256" key="1">
    <source>
        <dbReference type="SAM" id="Phobius"/>
    </source>
</evidence>
<evidence type="ECO:0000313" key="2">
    <source>
        <dbReference type="EMBL" id="ALG10448.1"/>
    </source>
</evidence>
<keyword evidence="1" id="KW-0812">Transmembrane</keyword>